<dbReference type="AlphaFoldDB" id="A0A0J0XKZ5"/>
<organism evidence="2 3">
    <name type="scientific">Cutaneotrichosporon oleaginosum</name>
    <dbReference type="NCBI Taxonomy" id="879819"/>
    <lineage>
        <taxon>Eukaryota</taxon>
        <taxon>Fungi</taxon>
        <taxon>Dikarya</taxon>
        <taxon>Basidiomycota</taxon>
        <taxon>Agaricomycotina</taxon>
        <taxon>Tremellomycetes</taxon>
        <taxon>Trichosporonales</taxon>
        <taxon>Trichosporonaceae</taxon>
        <taxon>Cutaneotrichosporon</taxon>
    </lineage>
</organism>
<gene>
    <name evidence="2" type="ORF">CC85DRAFT_286139</name>
</gene>
<reference evidence="2 3" key="1">
    <citation type="submission" date="2015-03" db="EMBL/GenBank/DDBJ databases">
        <title>Genomics and transcriptomics of the oil-accumulating basidiomycete yeast T. oleaginosus allow insights into substrate utilization and the diverse evolutionary trajectories of mating systems in fungi.</title>
        <authorList>
            <consortium name="DOE Joint Genome Institute"/>
            <person name="Kourist R."/>
            <person name="Kracht O."/>
            <person name="Bracharz F."/>
            <person name="Lipzen A."/>
            <person name="Nolan M."/>
            <person name="Ohm R."/>
            <person name="Grigoriev I."/>
            <person name="Sun S."/>
            <person name="Heitman J."/>
            <person name="Bruck T."/>
            <person name="Nowrousian M."/>
        </authorList>
    </citation>
    <scope>NUCLEOTIDE SEQUENCE [LARGE SCALE GENOMIC DNA]</scope>
    <source>
        <strain evidence="2 3">IBC0246</strain>
    </source>
</reference>
<sequence length="166" mass="17510">MSDADPLDLTSLDTDSLLRALAAVQKAVPDLLLDVKPVLAHLTSPTEEADEEGATAARDAVERYMATVDKIQFILRQSVFFLRETRAAPSVLRPPPPDALPRPLAATLRDSGGGDGEAQLGLYALRVEVATLKDMLAAVKASRGAGEGEGAAVGEGQEKEEAMEMA</sequence>
<evidence type="ECO:0008006" key="4">
    <source>
        <dbReference type="Google" id="ProtNLM"/>
    </source>
</evidence>
<dbReference type="EMBL" id="KQ087213">
    <property type="protein sequence ID" value="KLT41737.1"/>
    <property type="molecule type" value="Genomic_DNA"/>
</dbReference>
<feature type="region of interest" description="Disordered" evidence="1">
    <location>
        <begin position="143"/>
        <end position="166"/>
    </location>
</feature>
<accession>A0A0J0XKZ5</accession>
<dbReference type="OrthoDB" id="2563847at2759"/>
<name>A0A0J0XKZ5_9TREE</name>
<evidence type="ECO:0000313" key="3">
    <source>
        <dbReference type="Proteomes" id="UP000053611"/>
    </source>
</evidence>
<evidence type="ECO:0000256" key="1">
    <source>
        <dbReference type="SAM" id="MobiDB-lite"/>
    </source>
</evidence>
<evidence type="ECO:0000313" key="2">
    <source>
        <dbReference type="EMBL" id="KLT41737.1"/>
    </source>
</evidence>
<dbReference type="GeneID" id="28984006"/>
<protein>
    <recommendedName>
        <fullName evidence="4">Mediator complex subunit 11</fullName>
    </recommendedName>
</protein>
<proteinExistence type="predicted"/>
<keyword evidence="3" id="KW-1185">Reference proteome</keyword>
<feature type="region of interest" description="Disordered" evidence="1">
    <location>
        <begin position="92"/>
        <end position="113"/>
    </location>
</feature>
<feature type="compositionally biased region" description="Basic and acidic residues" evidence="1">
    <location>
        <begin position="156"/>
        <end position="166"/>
    </location>
</feature>
<dbReference type="RefSeq" id="XP_018278228.1">
    <property type="nucleotide sequence ID" value="XM_018423403.1"/>
</dbReference>
<dbReference type="Proteomes" id="UP000053611">
    <property type="component" value="Unassembled WGS sequence"/>
</dbReference>